<evidence type="ECO:0000256" key="1">
    <source>
        <dbReference type="ARBA" id="ARBA00022603"/>
    </source>
</evidence>
<dbReference type="PATRIC" id="fig|1447263.3.peg.1367"/>
<dbReference type="CDD" id="cd02440">
    <property type="entry name" value="AdoMet_MTases"/>
    <property type="match status" value="1"/>
</dbReference>
<accession>A0A0G9KSA6</accession>
<dbReference type="Pfam" id="PF00891">
    <property type="entry name" value="Methyltransf_2"/>
    <property type="match status" value="1"/>
</dbReference>
<dbReference type="Gene3D" id="3.40.50.150">
    <property type="entry name" value="Vaccinia Virus protein VP39"/>
    <property type="match status" value="1"/>
</dbReference>
<dbReference type="Proteomes" id="UP000035154">
    <property type="component" value="Unassembled WGS sequence"/>
</dbReference>
<dbReference type="InterPro" id="IPR036388">
    <property type="entry name" value="WH-like_DNA-bd_sf"/>
</dbReference>
<dbReference type="GO" id="GO:0008171">
    <property type="term" value="F:O-methyltransferase activity"/>
    <property type="evidence" value="ECO:0007669"/>
    <property type="project" value="InterPro"/>
</dbReference>
<feature type="domain" description="O-methyltransferase C-terminal" evidence="4">
    <location>
        <begin position="139"/>
        <end position="307"/>
    </location>
</feature>
<reference evidence="5 6" key="1">
    <citation type="submission" date="2014-01" db="EMBL/GenBank/DDBJ databases">
        <title>Development of a Comparative Genomic Fingerprinting Assay for High Resolution Genotyping of Arcobacter butzleri.</title>
        <authorList>
            <person name="Webb A.L."/>
            <person name="Inglis G.D."/>
            <person name="Kruczkiewicz P."/>
            <person name="Selinger L.B."/>
            <person name="Taboada E.N."/>
        </authorList>
    </citation>
    <scope>NUCLEOTIDE SEQUENCE [LARGE SCALE GENOMIC DNA]</scope>
    <source>
        <strain evidence="5 6">L355</strain>
    </source>
</reference>
<comment type="caution">
    <text evidence="5">The sequence shown here is derived from an EMBL/GenBank/DDBJ whole genome shotgun (WGS) entry which is preliminary data.</text>
</comment>
<dbReference type="RefSeq" id="WP_046998396.1">
    <property type="nucleotide sequence ID" value="NZ_JAIW01000047.1"/>
</dbReference>
<evidence type="ECO:0000256" key="3">
    <source>
        <dbReference type="ARBA" id="ARBA00022691"/>
    </source>
</evidence>
<keyword evidence="2 5" id="KW-0808">Transferase</keyword>
<organism evidence="5 6">
    <name type="scientific">Aliarcobacter butzleri L355</name>
    <dbReference type="NCBI Taxonomy" id="1447263"/>
    <lineage>
        <taxon>Bacteria</taxon>
        <taxon>Pseudomonadati</taxon>
        <taxon>Campylobacterota</taxon>
        <taxon>Epsilonproteobacteria</taxon>
        <taxon>Campylobacterales</taxon>
        <taxon>Arcobacteraceae</taxon>
        <taxon>Aliarcobacter</taxon>
    </lineage>
</organism>
<dbReference type="GO" id="GO:0046983">
    <property type="term" value="F:protein dimerization activity"/>
    <property type="evidence" value="ECO:0007669"/>
    <property type="project" value="InterPro"/>
</dbReference>
<evidence type="ECO:0000313" key="6">
    <source>
        <dbReference type="Proteomes" id="UP000035154"/>
    </source>
</evidence>
<dbReference type="GO" id="GO:0032259">
    <property type="term" value="P:methylation"/>
    <property type="evidence" value="ECO:0007669"/>
    <property type="project" value="UniProtKB-KW"/>
</dbReference>
<protein>
    <submittedName>
        <fullName evidence="5">O-methyltransferase</fullName>
    </submittedName>
</protein>
<sequence>MQNINNYLSLLLAQQKTEILELALELKIFKLIEENINTIFIISSKININEHKTKILLDSLVFMELLEINQDKYLNTKFAKESFIYGTSSYCGDVFLHRKQLAENGKKMMKSIFEEKKELEDMKTAKLWANASKKFLKQEQKNLIAPMAVDIIKNLKEFSSLNNMLDLGCSSGVIGLEITKNHPNIKTTLFDYEEVTNITKEHINEYNLQNRVFILSGDIEKNDIGKNYDLIWCSNIFYFFKDKKEVIKKIYDALNPNGILVSCHVEIDTKNSLDENSFFYFLSLNLQGKNILKPMELSDIFEEVGFKSINSYTTYKTPMTPSQIHICKK</sequence>
<dbReference type="InterPro" id="IPR016461">
    <property type="entry name" value="COMT-like"/>
</dbReference>
<dbReference type="PANTHER" id="PTHR43861:SF3">
    <property type="entry name" value="PUTATIVE (AFU_ORTHOLOGUE AFUA_2G14390)-RELATED"/>
    <property type="match status" value="1"/>
</dbReference>
<evidence type="ECO:0000259" key="4">
    <source>
        <dbReference type="Pfam" id="PF00891"/>
    </source>
</evidence>
<dbReference type="PIRSF" id="PIRSF005739">
    <property type="entry name" value="O-mtase"/>
    <property type="match status" value="1"/>
</dbReference>
<dbReference type="PROSITE" id="PS51683">
    <property type="entry name" value="SAM_OMT_II"/>
    <property type="match status" value="1"/>
</dbReference>
<evidence type="ECO:0000313" key="5">
    <source>
        <dbReference type="EMBL" id="KLE09341.1"/>
    </source>
</evidence>
<dbReference type="Gene3D" id="1.10.10.10">
    <property type="entry name" value="Winged helix-like DNA-binding domain superfamily/Winged helix DNA-binding domain"/>
    <property type="match status" value="1"/>
</dbReference>
<keyword evidence="3" id="KW-0949">S-adenosyl-L-methionine</keyword>
<dbReference type="AlphaFoldDB" id="A0A0G9KSA6"/>
<dbReference type="InterPro" id="IPR001077">
    <property type="entry name" value="COMT_C"/>
</dbReference>
<dbReference type="SUPFAM" id="SSF53335">
    <property type="entry name" value="S-adenosyl-L-methionine-dependent methyltransferases"/>
    <property type="match status" value="1"/>
</dbReference>
<dbReference type="InterPro" id="IPR029063">
    <property type="entry name" value="SAM-dependent_MTases_sf"/>
</dbReference>
<proteinExistence type="predicted"/>
<gene>
    <name evidence="5" type="ORF">AF80_06985</name>
</gene>
<keyword evidence="1 5" id="KW-0489">Methyltransferase</keyword>
<dbReference type="EMBL" id="JAIW01000047">
    <property type="protein sequence ID" value="KLE09341.1"/>
    <property type="molecule type" value="Genomic_DNA"/>
</dbReference>
<evidence type="ECO:0000256" key="2">
    <source>
        <dbReference type="ARBA" id="ARBA00022679"/>
    </source>
</evidence>
<dbReference type="PANTHER" id="PTHR43861">
    <property type="entry name" value="TRANS-ACONITATE 2-METHYLTRANSFERASE-RELATED"/>
    <property type="match status" value="1"/>
</dbReference>
<name>A0A0G9KSA6_9BACT</name>